<evidence type="ECO:0000313" key="1">
    <source>
        <dbReference type="EMBL" id="ACV05599.1"/>
    </source>
</evidence>
<organism evidence="1 2">
    <name type="scientific">Kytococcus sedentarius (strain ATCC 14392 / DSM 20547 / JCM 11482 / CCUG 33030 / NBRC 15357 / NCTC 11040 / CCM 314 / 541)</name>
    <name type="common">Micrococcus sedentarius</name>
    <dbReference type="NCBI Taxonomy" id="478801"/>
    <lineage>
        <taxon>Bacteria</taxon>
        <taxon>Bacillati</taxon>
        <taxon>Actinomycetota</taxon>
        <taxon>Actinomycetes</taxon>
        <taxon>Micrococcales</taxon>
        <taxon>Kytococcaceae</taxon>
        <taxon>Kytococcus</taxon>
    </lineage>
</organism>
<dbReference type="RefSeq" id="WP_012802017.1">
    <property type="nucleotide sequence ID" value="NC_013169.1"/>
</dbReference>
<sequence length="182" mass="20153">MARPRRHDQQVLLERIGIALEERRSLEPWTLADIAPSAGLSPAGLLKRFGSRQGILLALSRRWAESIPEAPLGKNPPEVELRTWVEFRFSADGSGGVAQGLVNLLDDLMDDELRALLAEGWAKEIRYLAALLSQMNRPRDGDANRCAALLFDALNGAMLRRATEPTAPGPEQVLDHLLEVWT</sequence>
<dbReference type="InterPro" id="IPR009057">
    <property type="entry name" value="Homeodomain-like_sf"/>
</dbReference>
<name>C7NL57_KYTSD</name>
<dbReference type="HOGENOM" id="CLU_1480215_0_0_11"/>
<dbReference type="InterPro" id="IPR036271">
    <property type="entry name" value="Tet_transcr_reg_TetR-rel_C_sf"/>
</dbReference>
<dbReference type="EMBL" id="CP001686">
    <property type="protein sequence ID" value="ACV05599.1"/>
    <property type="molecule type" value="Genomic_DNA"/>
</dbReference>
<reference evidence="1 2" key="1">
    <citation type="journal article" date="2009" name="Stand. Genomic Sci.">
        <title>Complete genome sequence of Kytococcus sedentarius type strain (541).</title>
        <authorList>
            <person name="Sims D."/>
            <person name="Brettin T."/>
            <person name="Detter J.C."/>
            <person name="Han C."/>
            <person name="Lapidus A."/>
            <person name="Copeland A."/>
            <person name="Glavina Del Rio T."/>
            <person name="Nolan M."/>
            <person name="Chen F."/>
            <person name="Lucas S."/>
            <person name="Tice H."/>
            <person name="Cheng J.F."/>
            <person name="Bruce D."/>
            <person name="Goodwin L."/>
            <person name="Pitluck S."/>
            <person name="Ovchinnikova G."/>
            <person name="Pati A."/>
            <person name="Ivanova N."/>
            <person name="Mavrommatis K."/>
            <person name="Chen A."/>
            <person name="Palaniappan K."/>
            <person name="D'haeseleer P."/>
            <person name="Chain P."/>
            <person name="Bristow J."/>
            <person name="Eisen J.A."/>
            <person name="Markowitz V."/>
            <person name="Hugenholtz P."/>
            <person name="Schneider S."/>
            <person name="Goker M."/>
            <person name="Pukall R."/>
            <person name="Kyrpides N.C."/>
            <person name="Klenk H.P."/>
        </authorList>
    </citation>
    <scope>NUCLEOTIDE SEQUENCE [LARGE SCALE GENOMIC DNA]</scope>
    <source>
        <strain evidence="2">ATCC 14392 / DSM 20547 / JCM 11482 / CCUG 33030 / NBRC 15357 / NCTC 11040 / CCM 314 / 541</strain>
    </source>
</reference>
<dbReference type="eggNOG" id="COG1309">
    <property type="taxonomic scope" value="Bacteria"/>
</dbReference>
<dbReference type="SUPFAM" id="SSF46689">
    <property type="entry name" value="Homeodomain-like"/>
    <property type="match status" value="1"/>
</dbReference>
<dbReference type="SUPFAM" id="SSF48498">
    <property type="entry name" value="Tetracyclin repressor-like, C-terminal domain"/>
    <property type="match status" value="1"/>
</dbReference>
<protein>
    <submittedName>
        <fullName evidence="1">Transcriptional regulator, tetR family</fullName>
    </submittedName>
</protein>
<gene>
    <name evidence="1" type="ordered locus">Ksed_05300</name>
</gene>
<dbReference type="Proteomes" id="UP000006666">
    <property type="component" value="Chromosome"/>
</dbReference>
<proteinExistence type="predicted"/>
<dbReference type="AlphaFoldDB" id="C7NL57"/>
<keyword evidence="2" id="KW-1185">Reference proteome</keyword>
<dbReference type="KEGG" id="kse:Ksed_05300"/>
<dbReference type="Gene3D" id="1.10.357.10">
    <property type="entry name" value="Tetracycline Repressor, domain 2"/>
    <property type="match status" value="1"/>
</dbReference>
<accession>C7NL57</accession>
<evidence type="ECO:0000313" key="2">
    <source>
        <dbReference type="Proteomes" id="UP000006666"/>
    </source>
</evidence>